<dbReference type="AlphaFoldDB" id="A0A401GQA9"/>
<protein>
    <submittedName>
        <fullName evidence="2">Uncharacterized protein</fullName>
    </submittedName>
</protein>
<proteinExistence type="predicted"/>
<evidence type="ECO:0000313" key="2">
    <source>
        <dbReference type="EMBL" id="GBE84421.1"/>
    </source>
</evidence>
<dbReference type="Proteomes" id="UP000287166">
    <property type="component" value="Unassembled WGS sequence"/>
</dbReference>
<keyword evidence="3" id="KW-1185">Reference proteome</keyword>
<organism evidence="2 3">
    <name type="scientific">Sparassis crispa</name>
    <dbReference type="NCBI Taxonomy" id="139825"/>
    <lineage>
        <taxon>Eukaryota</taxon>
        <taxon>Fungi</taxon>
        <taxon>Dikarya</taxon>
        <taxon>Basidiomycota</taxon>
        <taxon>Agaricomycotina</taxon>
        <taxon>Agaricomycetes</taxon>
        <taxon>Polyporales</taxon>
        <taxon>Sparassidaceae</taxon>
        <taxon>Sparassis</taxon>
    </lineage>
</organism>
<dbReference type="EMBL" id="BFAD01000006">
    <property type="protein sequence ID" value="GBE84421.1"/>
    <property type="molecule type" value="Genomic_DNA"/>
</dbReference>
<evidence type="ECO:0000313" key="3">
    <source>
        <dbReference type="Proteomes" id="UP000287166"/>
    </source>
</evidence>
<sequence>MDFVRHFQQVDHDLLRPSGSYVGVKSMPDDARMEKDSDDGDAPASSSEMIRDCPEDFGDEAEDLPEGLDIDDFFPDTVDDIEKGERSADTRESNYLLMDEKKYLKSSIISSLLTSNWS</sequence>
<evidence type="ECO:0000256" key="1">
    <source>
        <dbReference type="SAM" id="MobiDB-lite"/>
    </source>
</evidence>
<comment type="caution">
    <text evidence="2">The sequence shown here is derived from an EMBL/GenBank/DDBJ whole genome shotgun (WGS) entry which is preliminary data.</text>
</comment>
<accession>A0A401GQA9</accession>
<gene>
    <name evidence="2" type="ORF">SCP_0604000</name>
</gene>
<reference evidence="2 3" key="1">
    <citation type="journal article" date="2018" name="Sci. Rep.">
        <title>Genome sequence of the cauliflower mushroom Sparassis crispa (Hanabiratake) and its association with beneficial usage.</title>
        <authorList>
            <person name="Kiyama R."/>
            <person name="Furutani Y."/>
            <person name="Kawaguchi K."/>
            <person name="Nakanishi T."/>
        </authorList>
    </citation>
    <scope>NUCLEOTIDE SEQUENCE [LARGE SCALE GENOMIC DNA]</scope>
</reference>
<name>A0A401GQA9_9APHY</name>
<dbReference type="GeneID" id="38781338"/>
<dbReference type="InParanoid" id="A0A401GQA9"/>
<feature type="region of interest" description="Disordered" evidence="1">
    <location>
        <begin position="18"/>
        <end position="62"/>
    </location>
</feature>
<dbReference type="RefSeq" id="XP_027615334.1">
    <property type="nucleotide sequence ID" value="XM_027759533.1"/>
</dbReference>